<evidence type="ECO:0000256" key="5">
    <source>
        <dbReference type="ARBA" id="ARBA00023136"/>
    </source>
</evidence>
<keyword evidence="4 8" id="KW-1133">Transmembrane helix</keyword>
<keyword evidence="5 8" id="KW-0472">Membrane</keyword>
<feature type="transmembrane region" description="Helical" evidence="8">
    <location>
        <begin position="314"/>
        <end position="336"/>
    </location>
</feature>
<comment type="function">
    <text evidence="8">Gustatory receptor which mediates acceptance or avoidance behavior, depending on its substrates.</text>
</comment>
<evidence type="ECO:0000313" key="9">
    <source>
        <dbReference type="Proteomes" id="UP000694925"/>
    </source>
</evidence>
<dbReference type="PANTHER" id="PTHR21143:SF133">
    <property type="entry name" value="GUSTATORY AND PHEROMONE RECEPTOR 32A-RELATED"/>
    <property type="match status" value="1"/>
</dbReference>
<dbReference type="GO" id="GO:0050909">
    <property type="term" value="P:sensory perception of taste"/>
    <property type="evidence" value="ECO:0007669"/>
    <property type="project" value="InterPro"/>
</dbReference>
<dbReference type="GO" id="GO:0030425">
    <property type="term" value="C:dendrite"/>
    <property type="evidence" value="ECO:0007669"/>
    <property type="project" value="TreeGrafter"/>
</dbReference>
<accession>A0AAJ7JEX8</accession>
<evidence type="ECO:0000256" key="3">
    <source>
        <dbReference type="ARBA" id="ARBA00022692"/>
    </source>
</evidence>
<evidence type="ECO:0000256" key="1">
    <source>
        <dbReference type="ARBA" id="ARBA00004651"/>
    </source>
</evidence>
<sequence length="347" mass="39877">MLLYASSLLYVLYYINFSTVISNNTTETINTNMYFLLEGVCSMMYVLHHIFTYGESAAFQEILEMSTILSQKKYNELSKLIYAKDVIGFLLLLGHVSNCFTHEIVLTLRNLCTLYTLMVNFLLDMFYIDLVYVVKACFKKLNKSLQELTFMSDANKSCNGVSNPLSPQVKFLLLTKLKILEKKHLQISHVVEGMNNDFLIRNIIMTTSTFIIVTFNVYYQLLYPYTPLSDNPAYHNTLWYSPYISAVFFYFVKFGMVIWTCELATNEAQKIKIIIHDVLGSTTDAEAKYEAQLFSLQILHKNNMFTAKAIDMNAMLLSQVVGGITMYIMILLQFLLNTAVCRKIEAS</sequence>
<gene>
    <name evidence="10" type="primary">LOC108631546</name>
</gene>
<comment type="subcellular location">
    <subcellularLocation>
        <location evidence="1 8">Cell membrane</location>
        <topology evidence="1 8">Multi-pass membrane protein</topology>
    </subcellularLocation>
</comment>
<dbReference type="KEGG" id="ccal:108631546"/>
<keyword evidence="2 8" id="KW-1003">Cell membrane</keyword>
<comment type="similarity">
    <text evidence="8">Belongs to the insect chemoreceptor superfamily. Gustatory receptor (GR) family.</text>
</comment>
<dbReference type="GO" id="GO:0043025">
    <property type="term" value="C:neuronal cell body"/>
    <property type="evidence" value="ECO:0007669"/>
    <property type="project" value="TreeGrafter"/>
</dbReference>
<dbReference type="AlphaFoldDB" id="A0AAJ7JEX8"/>
<dbReference type="Proteomes" id="UP000694925">
    <property type="component" value="Unplaced"/>
</dbReference>
<dbReference type="Pfam" id="PF08395">
    <property type="entry name" value="7tm_7"/>
    <property type="match status" value="1"/>
</dbReference>
<reference evidence="10" key="1">
    <citation type="submission" date="2025-08" db="UniProtKB">
        <authorList>
            <consortium name="RefSeq"/>
        </authorList>
    </citation>
    <scope>IDENTIFICATION</scope>
    <source>
        <tissue evidence="10">Whole body</tissue>
    </source>
</reference>
<dbReference type="GO" id="GO:0007635">
    <property type="term" value="P:chemosensory behavior"/>
    <property type="evidence" value="ECO:0007669"/>
    <property type="project" value="TreeGrafter"/>
</dbReference>
<evidence type="ECO:0000256" key="7">
    <source>
        <dbReference type="ARBA" id="ARBA00023224"/>
    </source>
</evidence>
<keyword evidence="7 8" id="KW-0807">Transducer</keyword>
<organism evidence="9 10">
    <name type="scientific">Ceratina calcarata</name>
    <dbReference type="NCBI Taxonomy" id="156304"/>
    <lineage>
        <taxon>Eukaryota</taxon>
        <taxon>Metazoa</taxon>
        <taxon>Ecdysozoa</taxon>
        <taxon>Arthropoda</taxon>
        <taxon>Hexapoda</taxon>
        <taxon>Insecta</taxon>
        <taxon>Pterygota</taxon>
        <taxon>Neoptera</taxon>
        <taxon>Endopterygota</taxon>
        <taxon>Hymenoptera</taxon>
        <taxon>Apocrita</taxon>
        <taxon>Aculeata</taxon>
        <taxon>Apoidea</taxon>
        <taxon>Anthophila</taxon>
        <taxon>Apidae</taxon>
        <taxon>Ceratina</taxon>
        <taxon>Zadontomerus</taxon>
    </lineage>
</organism>
<evidence type="ECO:0000313" key="10">
    <source>
        <dbReference type="RefSeq" id="XP_017891024.1"/>
    </source>
</evidence>
<dbReference type="InterPro" id="IPR013604">
    <property type="entry name" value="7TM_chemorcpt"/>
</dbReference>
<name>A0AAJ7JEX8_9HYME</name>
<proteinExistence type="inferred from homology"/>
<dbReference type="GO" id="GO:0007165">
    <property type="term" value="P:signal transduction"/>
    <property type="evidence" value="ECO:0007669"/>
    <property type="project" value="UniProtKB-KW"/>
</dbReference>
<feature type="transmembrane region" description="Helical" evidence="8">
    <location>
        <begin position="239"/>
        <end position="261"/>
    </location>
</feature>
<protein>
    <recommendedName>
        <fullName evidence="8">Gustatory receptor</fullName>
    </recommendedName>
</protein>
<feature type="transmembrane region" description="Helical" evidence="8">
    <location>
        <begin position="114"/>
        <end position="134"/>
    </location>
</feature>
<comment type="caution">
    <text evidence="8">Lacks conserved residue(s) required for the propagation of feature annotation.</text>
</comment>
<keyword evidence="9" id="KW-1185">Reference proteome</keyword>
<dbReference type="PANTHER" id="PTHR21143">
    <property type="entry name" value="INVERTEBRATE GUSTATORY RECEPTOR"/>
    <property type="match status" value="1"/>
</dbReference>
<evidence type="ECO:0000256" key="8">
    <source>
        <dbReference type="RuleBase" id="RU363108"/>
    </source>
</evidence>
<dbReference type="GO" id="GO:0005886">
    <property type="term" value="C:plasma membrane"/>
    <property type="evidence" value="ECO:0007669"/>
    <property type="project" value="UniProtKB-SubCell"/>
</dbReference>
<evidence type="ECO:0000256" key="2">
    <source>
        <dbReference type="ARBA" id="ARBA00022475"/>
    </source>
</evidence>
<feature type="transmembrane region" description="Helical" evidence="8">
    <location>
        <begin position="198"/>
        <end position="219"/>
    </location>
</feature>
<keyword evidence="6 8" id="KW-0675">Receptor</keyword>
<dbReference type="RefSeq" id="XP_017891024.1">
    <property type="nucleotide sequence ID" value="XM_018035535.1"/>
</dbReference>
<evidence type="ECO:0000256" key="6">
    <source>
        <dbReference type="ARBA" id="ARBA00023170"/>
    </source>
</evidence>
<dbReference type="GO" id="GO:0030424">
    <property type="term" value="C:axon"/>
    <property type="evidence" value="ECO:0007669"/>
    <property type="project" value="TreeGrafter"/>
</dbReference>
<evidence type="ECO:0000256" key="4">
    <source>
        <dbReference type="ARBA" id="ARBA00022989"/>
    </source>
</evidence>
<keyword evidence="3 8" id="KW-0812">Transmembrane</keyword>
<dbReference type="GeneID" id="108631546"/>
<dbReference type="GO" id="GO:0008049">
    <property type="term" value="P:male courtship behavior"/>
    <property type="evidence" value="ECO:0007669"/>
    <property type="project" value="TreeGrafter"/>
</dbReference>